<dbReference type="EMBL" id="ML179318">
    <property type="protein sequence ID" value="THU91024.1"/>
    <property type="molecule type" value="Genomic_DNA"/>
</dbReference>
<organism evidence="1 2">
    <name type="scientific">Dendrothele bispora (strain CBS 962.96)</name>
    <dbReference type="NCBI Taxonomy" id="1314807"/>
    <lineage>
        <taxon>Eukaryota</taxon>
        <taxon>Fungi</taxon>
        <taxon>Dikarya</taxon>
        <taxon>Basidiomycota</taxon>
        <taxon>Agaricomycotina</taxon>
        <taxon>Agaricomycetes</taxon>
        <taxon>Agaricomycetidae</taxon>
        <taxon>Agaricales</taxon>
        <taxon>Agaricales incertae sedis</taxon>
        <taxon>Dendrothele</taxon>
    </lineage>
</organism>
<name>A0A4S8LNZ2_DENBC</name>
<accession>A0A4S8LNZ2</accession>
<dbReference type="GO" id="GO:0003676">
    <property type="term" value="F:nucleic acid binding"/>
    <property type="evidence" value="ECO:0007669"/>
    <property type="project" value="InterPro"/>
</dbReference>
<proteinExistence type="predicted"/>
<evidence type="ECO:0000313" key="1">
    <source>
        <dbReference type="EMBL" id="THU91024.1"/>
    </source>
</evidence>
<dbReference type="Proteomes" id="UP000297245">
    <property type="component" value="Unassembled WGS sequence"/>
</dbReference>
<dbReference type="OrthoDB" id="2449121at2759"/>
<sequence>MNFRPGGKQAIMCDGWYYKKDGNKVIQKMVDGNGIAKGMKKVLQERDMWRDGLLMECADKHIIKQCAIEDRKDCCCDHILDLQPDFQAQKSLVQETIKEAVHVCIFLPKFHCELNFIEFFWGASKKYLREHYVLASVSVLTIRKWEHRMVRWMEAYQSGLGIKEAQIRVCAFSSKRYKSHRRVPEALARQFDA</sequence>
<gene>
    <name evidence="1" type="ORF">K435DRAFT_820976</name>
</gene>
<keyword evidence="2" id="KW-1185">Reference proteome</keyword>
<dbReference type="PANTHER" id="PTHR35871:SF1">
    <property type="entry name" value="CXC1-LIKE CYSTEINE CLUSTER ASSOCIATED WITH KDZ TRANSPOSASES DOMAIN-CONTAINING PROTEIN"/>
    <property type="match status" value="1"/>
</dbReference>
<dbReference type="InterPro" id="IPR036397">
    <property type="entry name" value="RNaseH_sf"/>
</dbReference>
<protein>
    <submittedName>
        <fullName evidence="1">Uncharacterized protein</fullName>
    </submittedName>
</protein>
<dbReference type="Gene3D" id="3.30.420.10">
    <property type="entry name" value="Ribonuclease H-like superfamily/Ribonuclease H"/>
    <property type="match status" value="1"/>
</dbReference>
<reference evidence="1 2" key="1">
    <citation type="journal article" date="2019" name="Nat. Ecol. Evol.">
        <title>Megaphylogeny resolves global patterns of mushroom evolution.</title>
        <authorList>
            <person name="Varga T."/>
            <person name="Krizsan K."/>
            <person name="Foldi C."/>
            <person name="Dima B."/>
            <person name="Sanchez-Garcia M."/>
            <person name="Sanchez-Ramirez S."/>
            <person name="Szollosi G.J."/>
            <person name="Szarkandi J.G."/>
            <person name="Papp V."/>
            <person name="Albert L."/>
            <person name="Andreopoulos W."/>
            <person name="Angelini C."/>
            <person name="Antonin V."/>
            <person name="Barry K.W."/>
            <person name="Bougher N.L."/>
            <person name="Buchanan P."/>
            <person name="Buyck B."/>
            <person name="Bense V."/>
            <person name="Catcheside P."/>
            <person name="Chovatia M."/>
            <person name="Cooper J."/>
            <person name="Damon W."/>
            <person name="Desjardin D."/>
            <person name="Finy P."/>
            <person name="Geml J."/>
            <person name="Haridas S."/>
            <person name="Hughes K."/>
            <person name="Justo A."/>
            <person name="Karasinski D."/>
            <person name="Kautmanova I."/>
            <person name="Kiss B."/>
            <person name="Kocsube S."/>
            <person name="Kotiranta H."/>
            <person name="LaButti K.M."/>
            <person name="Lechner B.E."/>
            <person name="Liimatainen K."/>
            <person name="Lipzen A."/>
            <person name="Lukacs Z."/>
            <person name="Mihaltcheva S."/>
            <person name="Morgado L.N."/>
            <person name="Niskanen T."/>
            <person name="Noordeloos M.E."/>
            <person name="Ohm R.A."/>
            <person name="Ortiz-Santana B."/>
            <person name="Ovrebo C."/>
            <person name="Racz N."/>
            <person name="Riley R."/>
            <person name="Savchenko A."/>
            <person name="Shiryaev A."/>
            <person name="Soop K."/>
            <person name="Spirin V."/>
            <person name="Szebenyi C."/>
            <person name="Tomsovsky M."/>
            <person name="Tulloss R.E."/>
            <person name="Uehling J."/>
            <person name="Grigoriev I.V."/>
            <person name="Vagvolgyi C."/>
            <person name="Papp T."/>
            <person name="Martin F.M."/>
            <person name="Miettinen O."/>
            <person name="Hibbett D.S."/>
            <person name="Nagy L.G."/>
        </authorList>
    </citation>
    <scope>NUCLEOTIDE SEQUENCE [LARGE SCALE GENOMIC DNA]</scope>
    <source>
        <strain evidence="1 2">CBS 962.96</strain>
    </source>
</reference>
<evidence type="ECO:0000313" key="2">
    <source>
        <dbReference type="Proteomes" id="UP000297245"/>
    </source>
</evidence>
<dbReference type="PANTHER" id="PTHR35871">
    <property type="entry name" value="EXPRESSED PROTEIN"/>
    <property type="match status" value="1"/>
</dbReference>
<dbReference type="AlphaFoldDB" id="A0A4S8LNZ2"/>